<dbReference type="AlphaFoldDB" id="A0ABD3N2D0"/>
<comment type="caution">
    <text evidence="1">The sequence shown here is derived from an EMBL/GenBank/DDBJ whole genome shotgun (WGS) entry which is preliminary data.</text>
</comment>
<gene>
    <name evidence="1" type="ORF">ACHAWO_009573</name>
</gene>
<proteinExistence type="predicted"/>
<sequence>MSIFLSTTRYLSRPINSLHFTRAFTTTPSLQRIGGARDRDPRIKITLEQLRMAARTRGRGVPICHEQQEKIMNALEAAKYENGPIYKYVMEFDKCYEEHEKNNKKGKDRALMKELNKYLVRPRKKQK</sequence>
<protein>
    <submittedName>
        <fullName evidence="1">Uncharacterized protein</fullName>
    </submittedName>
</protein>
<reference evidence="1 2" key="1">
    <citation type="submission" date="2024-10" db="EMBL/GenBank/DDBJ databases">
        <title>Updated reference genomes for cyclostephanoid diatoms.</title>
        <authorList>
            <person name="Roberts W.R."/>
            <person name="Alverson A.J."/>
        </authorList>
    </citation>
    <scope>NUCLEOTIDE SEQUENCE [LARGE SCALE GENOMIC DNA]</scope>
    <source>
        <strain evidence="1 2">AJA010-31</strain>
    </source>
</reference>
<accession>A0ABD3N2D0</accession>
<dbReference type="EMBL" id="JALLPJ020001316">
    <property type="protein sequence ID" value="KAL3770259.1"/>
    <property type="molecule type" value="Genomic_DNA"/>
</dbReference>
<organism evidence="1 2">
    <name type="scientific">Cyclotella atomus</name>
    <dbReference type="NCBI Taxonomy" id="382360"/>
    <lineage>
        <taxon>Eukaryota</taxon>
        <taxon>Sar</taxon>
        <taxon>Stramenopiles</taxon>
        <taxon>Ochrophyta</taxon>
        <taxon>Bacillariophyta</taxon>
        <taxon>Coscinodiscophyceae</taxon>
        <taxon>Thalassiosirophycidae</taxon>
        <taxon>Stephanodiscales</taxon>
        <taxon>Stephanodiscaceae</taxon>
        <taxon>Cyclotella</taxon>
    </lineage>
</organism>
<evidence type="ECO:0000313" key="2">
    <source>
        <dbReference type="Proteomes" id="UP001530400"/>
    </source>
</evidence>
<name>A0ABD3N2D0_9STRA</name>
<keyword evidence="2" id="KW-1185">Reference proteome</keyword>
<dbReference type="Proteomes" id="UP001530400">
    <property type="component" value="Unassembled WGS sequence"/>
</dbReference>
<evidence type="ECO:0000313" key="1">
    <source>
        <dbReference type="EMBL" id="KAL3770259.1"/>
    </source>
</evidence>